<dbReference type="Proteomes" id="UP000007599">
    <property type="component" value="Chromosome I"/>
</dbReference>
<sequence>MKPSEVYILRQSSAFQEIIFYVISVIEQEIEGVELLFKWGIPYFYYHKKPFIYIAPNKTKGFVDVGFARGFQLHLHQSILIDENRNTVKSLRYFNIDSVDDSVLRDLIQEAKLLYKKIA</sequence>
<dbReference type="eggNOG" id="COG5649">
    <property type="taxonomic scope" value="Bacteria"/>
</dbReference>
<keyword evidence="3" id="KW-1185">Reference proteome</keyword>
<dbReference type="Pfam" id="PF08818">
    <property type="entry name" value="DUF1801"/>
    <property type="match status" value="1"/>
</dbReference>
<name>H8XSY5_FLAIG</name>
<evidence type="ECO:0000313" key="2">
    <source>
        <dbReference type="EMBL" id="CCG53527.1"/>
    </source>
</evidence>
<dbReference type="RefSeq" id="WP_014388648.1">
    <property type="nucleotide sequence ID" value="NC_017025.1"/>
</dbReference>
<evidence type="ECO:0000313" key="3">
    <source>
        <dbReference type="Proteomes" id="UP000007599"/>
    </source>
</evidence>
<dbReference type="PATRIC" id="fig|1094466.5.peg.1553"/>
<dbReference type="HOGENOM" id="CLU_165398_0_0_10"/>
<dbReference type="KEGG" id="fin:KQS_07915"/>
<dbReference type="AlphaFoldDB" id="H8XSY5"/>
<feature type="domain" description="YdhG-like" evidence="1">
    <location>
        <begin position="16"/>
        <end position="111"/>
    </location>
</feature>
<proteinExistence type="predicted"/>
<dbReference type="SUPFAM" id="SSF159888">
    <property type="entry name" value="YdhG-like"/>
    <property type="match status" value="1"/>
</dbReference>
<dbReference type="Gene3D" id="3.90.1150.200">
    <property type="match status" value="1"/>
</dbReference>
<protein>
    <recommendedName>
        <fullName evidence="1">YdhG-like domain-containing protein</fullName>
    </recommendedName>
</protein>
<gene>
    <name evidence="2" type="ordered locus">KQS_07915</name>
</gene>
<dbReference type="OrthoDB" id="670608at2"/>
<accession>H8XSY5</accession>
<reference evidence="3" key="2">
    <citation type="submission" date="2012-03" db="EMBL/GenBank/DDBJ databases">
        <title>Complete genome sequence of Flavobacterium indicum GPTSA100-9T, isolated from warm spring water.</title>
        <authorList>
            <person name="Barbier P."/>
            <person name="Houel A."/>
            <person name="Loux V."/>
            <person name="Poulain J."/>
            <person name="Bernardet J.-F."/>
            <person name="Touchon M."/>
            <person name="Duchaud E."/>
        </authorList>
    </citation>
    <scope>NUCLEOTIDE SEQUENCE [LARGE SCALE GENOMIC DNA]</scope>
    <source>
        <strain evidence="3">DSM 17447 / CIP 109464 / GPTSA100-9</strain>
    </source>
</reference>
<dbReference type="EMBL" id="HE774682">
    <property type="protein sequence ID" value="CCG53527.1"/>
    <property type="molecule type" value="Genomic_DNA"/>
</dbReference>
<organism evidence="2 3">
    <name type="scientific">Flavobacterium indicum (strain DSM 17447 / CIP 109464 / GPTSA100-9)</name>
    <dbReference type="NCBI Taxonomy" id="1094466"/>
    <lineage>
        <taxon>Bacteria</taxon>
        <taxon>Pseudomonadati</taxon>
        <taxon>Bacteroidota</taxon>
        <taxon>Flavobacteriia</taxon>
        <taxon>Flavobacteriales</taxon>
        <taxon>Flavobacteriaceae</taxon>
        <taxon>Flavobacterium</taxon>
    </lineage>
</organism>
<evidence type="ECO:0000259" key="1">
    <source>
        <dbReference type="Pfam" id="PF08818"/>
    </source>
</evidence>
<dbReference type="STRING" id="1094466.KQS_07915"/>
<reference evidence="2 3" key="1">
    <citation type="journal article" date="2012" name="J. Bacteriol.">
        <title>Complete Genome Sequence of Flavobacterium indicum GPSTA100-9T, Isolated from Warm Spring Water.</title>
        <authorList>
            <person name="Barbier P."/>
            <person name="Houel A."/>
            <person name="Loux V."/>
            <person name="Poulain J."/>
            <person name="Bernardet J.F."/>
            <person name="Touchon M."/>
            <person name="Duchaud E."/>
        </authorList>
    </citation>
    <scope>NUCLEOTIDE SEQUENCE [LARGE SCALE GENOMIC DNA]</scope>
    <source>
        <strain evidence="3">DSM 17447 / CIP 109464 / GPTSA100-9</strain>
    </source>
</reference>
<dbReference type="InterPro" id="IPR014922">
    <property type="entry name" value="YdhG-like"/>
</dbReference>